<dbReference type="Proteomes" id="UP000480303">
    <property type="component" value="Unassembled WGS sequence"/>
</dbReference>
<sequence length="70" mass="7907">MKANIRLNQVEGVNLVVDDFKKITYLVGDKFVTIIDDFSKFEFPKNVTINFIGSNQVSVHSNDIAFVIIS</sequence>
<organism evidence="1 2">
    <name type="scientific">Pseudolactococcus hodotermopsidis</name>
    <dbReference type="NCBI Taxonomy" id="2709157"/>
    <lineage>
        <taxon>Bacteria</taxon>
        <taxon>Bacillati</taxon>
        <taxon>Bacillota</taxon>
        <taxon>Bacilli</taxon>
        <taxon>Lactobacillales</taxon>
        <taxon>Streptococcaceae</taxon>
        <taxon>Pseudolactococcus</taxon>
    </lineage>
</organism>
<evidence type="ECO:0000313" key="2">
    <source>
        <dbReference type="Proteomes" id="UP000480303"/>
    </source>
</evidence>
<protein>
    <submittedName>
        <fullName evidence="1">Uncharacterized protein</fullName>
    </submittedName>
</protein>
<proteinExistence type="predicted"/>
<name>A0A6A0BFC8_9LACT</name>
<accession>A0A6A0BFC8</accession>
<reference evidence="1 2" key="1">
    <citation type="submission" date="2020-02" db="EMBL/GenBank/DDBJ databases">
        <title>Draft genome sequence of Lactococcus sp. Hs30E4-3.</title>
        <authorList>
            <person name="Noda S."/>
            <person name="Yuki M."/>
            <person name="Ohkuma M."/>
        </authorList>
    </citation>
    <scope>NUCLEOTIDE SEQUENCE [LARGE SCALE GENOMIC DNA]</scope>
    <source>
        <strain evidence="1 2">Hs30E4-3</strain>
    </source>
</reference>
<dbReference type="EMBL" id="BLLI01000088">
    <property type="protein sequence ID" value="GFH43405.1"/>
    <property type="molecule type" value="Genomic_DNA"/>
</dbReference>
<gene>
    <name evidence="1" type="ORF">Hs30E_19560</name>
</gene>
<dbReference type="RefSeq" id="WP_172209839.1">
    <property type="nucleotide sequence ID" value="NZ_BLLI01000088.1"/>
</dbReference>
<comment type="caution">
    <text evidence="1">The sequence shown here is derived from an EMBL/GenBank/DDBJ whole genome shotgun (WGS) entry which is preliminary data.</text>
</comment>
<evidence type="ECO:0000313" key="1">
    <source>
        <dbReference type="EMBL" id="GFH43405.1"/>
    </source>
</evidence>
<dbReference type="AlphaFoldDB" id="A0A6A0BFC8"/>
<keyword evidence="2" id="KW-1185">Reference proteome</keyword>